<dbReference type="GO" id="GO:0043531">
    <property type="term" value="F:ADP binding"/>
    <property type="evidence" value="ECO:0007669"/>
    <property type="project" value="InterPro"/>
</dbReference>
<feature type="domain" description="TIR" evidence="3">
    <location>
        <begin position="53"/>
        <end position="217"/>
    </location>
</feature>
<dbReference type="InterPro" id="IPR000157">
    <property type="entry name" value="TIR_dom"/>
</dbReference>
<dbReference type="Gene3D" id="1.10.8.430">
    <property type="entry name" value="Helical domain of apoptotic protease-activating factors"/>
    <property type="match status" value="1"/>
</dbReference>
<dbReference type="Pfam" id="PF03107">
    <property type="entry name" value="C1_2"/>
    <property type="match status" value="1"/>
</dbReference>
<dbReference type="PANTHER" id="PTHR11017">
    <property type="entry name" value="LEUCINE-RICH REPEAT-CONTAINING PROTEIN"/>
    <property type="match status" value="1"/>
</dbReference>
<dbReference type="InterPro" id="IPR044974">
    <property type="entry name" value="Disease_R_plants"/>
</dbReference>
<dbReference type="FunFam" id="3.40.50.10140:FF:000007">
    <property type="entry name" value="Disease resistance protein (TIR-NBS-LRR class)"/>
    <property type="match status" value="1"/>
</dbReference>
<dbReference type="InterPro" id="IPR027417">
    <property type="entry name" value="P-loop_NTPase"/>
</dbReference>
<dbReference type="Pfam" id="PF01582">
    <property type="entry name" value="TIR"/>
    <property type="match status" value="1"/>
</dbReference>
<dbReference type="Gene3D" id="3.40.50.10140">
    <property type="entry name" value="Toll/interleukin-1 receptor homology (TIR) domain"/>
    <property type="match status" value="1"/>
</dbReference>
<dbReference type="SMART" id="SM00255">
    <property type="entry name" value="TIR"/>
    <property type="match status" value="1"/>
</dbReference>
<name>A0A816WMF1_BRANA</name>
<dbReference type="InterPro" id="IPR054483">
    <property type="entry name" value="DC1-like_CT"/>
</dbReference>
<dbReference type="InterPro" id="IPR002182">
    <property type="entry name" value="NB-ARC"/>
</dbReference>
<organism evidence="4">
    <name type="scientific">Brassica napus</name>
    <name type="common">Rape</name>
    <dbReference type="NCBI Taxonomy" id="3708"/>
    <lineage>
        <taxon>Eukaryota</taxon>
        <taxon>Viridiplantae</taxon>
        <taxon>Streptophyta</taxon>
        <taxon>Embryophyta</taxon>
        <taxon>Tracheophyta</taxon>
        <taxon>Spermatophyta</taxon>
        <taxon>Magnoliopsida</taxon>
        <taxon>eudicotyledons</taxon>
        <taxon>Gunneridae</taxon>
        <taxon>Pentapetalae</taxon>
        <taxon>rosids</taxon>
        <taxon>malvids</taxon>
        <taxon>Brassicales</taxon>
        <taxon>Brassicaceae</taxon>
        <taxon>Brassiceae</taxon>
        <taxon>Brassica</taxon>
    </lineage>
</organism>
<dbReference type="GO" id="GO:0007165">
    <property type="term" value="P:signal transduction"/>
    <property type="evidence" value="ECO:0007669"/>
    <property type="project" value="InterPro"/>
</dbReference>
<dbReference type="InterPro" id="IPR035897">
    <property type="entry name" value="Toll_tir_struct_dom_sf"/>
</dbReference>
<evidence type="ECO:0000256" key="2">
    <source>
        <dbReference type="ARBA" id="ARBA00023027"/>
    </source>
</evidence>
<protein>
    <submittedName>
        <fullName evidence="4">(rape) hypothetical protein</fullName>
    </submittedName>
</protein>
<evidence type="ECO:0000313" key="4">
    <source>
        <dbReference type="EMBL" id="CAF2136462.1"/>
    </source>
</evidence>
<sequence>SSHSDLHRKKHFLKGNFNLILGGSRRDSDSIYTSAICPTMDSSSSSSSSTRHYNYDVFPSFSGQDVRRTFLSHFLEALKSKGIKTFIDNGIIRSESINSELIRAIRESRIAVVILSKNYASSSWCLNELQLIMECKVSLGQTVMTIFYDVEPSDVRKQTGDFGKAFKETCYGKTEEEKKKWREALSQVAVIAGEHSVSWASEAEMISRIVTDISNELPSTDFNQLVGIEAHVANLISMICLESDEVKIVGIWGPEGIGKTTIARALYNHISSNFQLKFYRETVQKADMTGLQNELLSGILDHRDMKIPNVQEAQYRLMHQRVLLVLDNVSTVELHSLRNLFQDLKFGSKVIVANENIGTFTYNRIEQIYKVAYPSSEEALQIFSYSAFGQSSPPRGYVKHAAEVSKLIAPFPLGLKVLGSALRGKSKEEWTVAPDKLITYVDDRDVEKAIRFAVDGLSEKQKSLFYSLSSSPLRGKKSLKDAIYLLAGRDDWDVEKGIQTLADMALISISSEGEITMHHLPTKTLNPSASYAGNKNTTPIQVSITIAPSAMWISTHENIFDGSNIITDEIGSGHAILNPIFSTLDPGKSAWGSIYDNCTWYQHQTVDIKYGQYSCKDEDCSYILHSKCATHVMVWDGKELEWEPEEVYKCYEKDCKIHWFKIDVTCCLVPEYSTQKFHEHPIFIAPYNYDHEIYPCNGCKRRLTQTRLQCTLCEISICYECATIPEELHYKHDEHPLTLCYGEETDGKYWCEECEKEVNPSEWFYTCNKCCITIHRTCLFGFYVYLKPGHTLKYNRATTVEVLGNSSSTRPICSRCEERCRGFIYFKVDLKTLCSSCVFAPPKR</sequence>
<dbReference type="EMBL" id="HG994356">
    <property type="protein sequence ID" value="CAF2136462.1"/>
    <property type="molecule type" value="Genomic_DNA"/>
</dbReference>
<keyword evidence="1" id="KW-0677">Repeat</keyword>
<dbReference type="SUPFAM" id="SSF52540">
    <property type="entry name" value="P-loop containing nucleoside triphosphate hydrolases"/>
    <property type="match status" value="1"/>
</dbReference>
<proteinExistence type="predicted"/>
<dbReference type="Gene3D" id="3.40.50.300">
    <property type="entry name" value="P-loop containing nucleotide triphosphate hydrolases"/>
    <property type="match status" value="1"/>
</dbReference>
<dbReference type="Pfam" id="PF00931">
    <property type="entry name" value="NB-ARC"/>
    <property type="match status" value="1"/>
</dbReference>
<dbReference type="InterPro" id="IPR004146">
    <property type="entry name" value="DC1"/>
</dbReference>
<gene>
    <name evidence="4" type="ORF">DARMORV10_A02P04590.1</name>
</gene>
<dbReference type="Pfam" id="PF22926">
    <property type="entry name" value="C1-like_CT"/>
    <property type="match status" value="1"/>
</dbReference>
<evidence type="ECO:0000259" key="3">
    <source>
        <dbReference type="PROSITE" id="PS50104"/>
    </source>
</evidence>
<dbReference type="SUPFAM" id="SSF52200">
    <property type="entry name" value="Toll/Interleukin receptor TIR domain"/>
    <property type="match status" value="1"/>
</dbReference>
<dbReference type="InterPro" id="IPR046349">
    <property type="entry name" value="C1-like_sf"/>
</dbReference>
<dbReference type="PROSITE" id="PS50104">
    <property type="entry name" value="TIR"/>
    <property type="match status" value="1"/>
</dbReference>
<dbReference type="PRINTS" id="PR00364">
    <property type="entry name" value="DISEASERSIST"/>
</dbReference>
<dbReference type="Proteomes" id="UP001295469">
    <property type="component" value="Chromosome A02"/>
</dbReference>
<dbReference type="PANTHER" id="PTHR11017:SF543">
    <property type="entry name" value="TIR DOMAIN-CONTAINING PROTEIN"/>
    <property type="match status" value="1"/>
</dbReference>
<dbReference type="SUPFAM" id="SSF57889">
    <property type="entry name" value="Cysteine-rich domain"/>
    <property type="match status" value="1"/>
</dbReference>
<feature type="non-terminal residue" evidence="4">
    <location>
        <position position="844"/>
    </location>
</feature>
<accession>A0A816WMF1</accession>
<dbReference type="InterPro" id="IPR042197">
    <property type="entry name" value="Apaf_helical"/>
</dbReference>
<dbReference type="GO" id="GO:0006952">
    <property type="term" value="P:defense response"/>
    <property type="evidence" value="ECO:0007669"/>
    <property type="project" value="InterPro"/>
</dbReference>
<keyword evidence="2" id="KW-0520">NAD</keyword>
<evidence type="ECO:0000256" key="1">
    <source>
        <dbReference type="ARBA" id="ARBA00022737"/>
    </source>
</evidence>
<dbReference type="AlphaFoldDB" id="A0A816WMF1"/>
<reference evidence="4" key="1">
    <citation type="submission" date="2021-01" db="EMBL/GenBank/DDBJ databases">
        <authorList>
            <consortium name="Genoscope - CEA"/>
            <person name="William W."/>
        </authorList>
    </citation>
    <scope>NUCLEOTIDE SEQUENCE</scope>
</reference>